<dbReference type="EMBL" id="AP021906">
    <property type="protein sequence ID" value="BBP87679.1"/>
    <property type="molecule type" value="Genomic_DNA"/>
</dbReference>
<evidence type="ECO:0000313" key="2">
    <source>
        <dbReference type="Proteomes" id="UP000464658"/>
    </source>
</evidence>
<name>A0A5S9M6X9_BACIA</name>
<organism evidence="1 2">
    <name type="scientific">Bacillus safensis</name>
    <dbReference type="NCBI Taxonomy" id="561879"/>
    <lineage>
        <taxon>Bacteria</taxon>
        <taxon>Bacillati</taxon>
        <taxon>Bacillota</taxon>
        <taxon>Bacilli</taxon>
        <taxon>Bacillales</taxon>
        <taxon>Bacillaceae</taxon>
        <taxon>Bacillus</taxon>
    </lineage>
</organism>
<dbReference type="AlphaFoldDB" id="A0A5S9M6X9"/>
<protein>
    <submittedName>
        <fullName evidence="1">Uncharacterized protein</fullName>
    </submittedName>
</protein>
<gene>
    <name evidence="1" type="ORF">BsIDN1_12970</name>
</gene>
<dbReference type="Proteomes" id="UP000464658">
    <property type="component" value="Chromosome"/>
</dbReference>
<evidence type="ECO:0000313" key="1">
    <source>
        <dbReference type="EMBL" id="BBP87679.1"/>
    </source>
</evidence>
<reference evidence="1 2" key="1">
    <citation type="submission" date="2019-12" db="EMBL/GenBank/DDBJ databases">
        <title>Full genome sequence of a Bacillus safensis strain isolated from commercially available natto in Indonesia.</title>
        <authorList>
            <person name="Yoshida M."/>
            <person name="Uomi M."/>
            <person name="Waturangi D."/>
            <person name="Ekaputri J.J."/>
            <person name="Setiamarga D.H.E."/>
        </authorList>
    </citation>
    <scope>NUCLEOTIDE SEQUENCE [LARGE SCALE GENOMIC DNA]</scope>
    <source>
        <strain evidence="1 2">IDN1</strain>
    </source>
</reference>
<proteinExistence type="predicted"/>
<accession>A0A5S9M6X9</accession>
<sequence length="122" mass="14386">MGKGNDLFNEIILDGLFRVSESYSDVVINYLCSDFNSNVFDNTSGNGDKLILAKQILEKHTRYCSEDIFNLLEERILSYLSPQAKDVYRRRINYNNRKKKWSYSLFEFLGDFQKRNFRSSSL</sequence>